<name>A0A494RNH6_9CAUL</name>
<evidence type="ECO:0000313" key="2">
    <source>
        <dbReference type="Proteomes" id="UP000276984"/>
    </source>
</evidence>
<dbReference type="Proteomes" id="UP000276984">
    <property type="component" value="Chromosome"/>
</dbReference>
<reference evidence="1 2" key="1">
    <citation type="submission" date="2018-10" db="EMBL/GenBank/DDBJ databases">
        <title>Complete genome sequence of Brevundimonas naejangsanensis BRV3.</title>
        <authorList>
            <person name="Berrios L."/>
            <person name="Ely B."/>
        </authorList>
    </citation>
    <scope>NUCLEOTIDE SEQUENCE [LARGE SCALE GENOMIC DNA]</scope>
    <source>
        <strain evidence="1 2">BRV3</strain>
    </source>
</reference>
<evidence type="ECO:0008006" key="3">
    <source>
        <dbReference type="Google" id="ProtNLM"/>
    </source>
</evidence>
<proteinExistence type="predicted"/>
<accession>A0A494RNH6</accession>
<protein>
    <recommendedName>
        <fullName evidence="3">PD-(D/E)XK nuclease family protein</fullName>
    </recommendedName>
</protein>
<dbReference type="OrthoDB" id="7596955at2"/>
<dbReference type="EMBL" id="CP032707">
    <property type="protein sequence ID" value="AYG95602.1"/>
    <property type="molecule type" value="Genomic_DNA"/>
</dbReference>
<sequence length="266" mass="29640">MAGSGGMMRGEDRATLLPGIVPDLRPDLLLRAAVHRRSDVLCDVRLLANAALTPPAEPDLLWAGGGLWGPFWKGHPFGGPSLFNHIRLTEPQITRELASWLSRSPGNGIDRSGCFLIALMGEPGAFEADWSDFIRSSRITVEAEKDPASIGRKRPRKESRRNGALDLFFTLAGPDGERRHVVVEAKCDAAVGKGQLSTYRNRTRQLPGTRYVFLAPARAPELGRNKDWRFCTWRGLLARWESRLAASGDDDRVFSLFRSELFRRFS</sequence>
<keyword evidence="2" id="KW-1185">Reference proteome</keyword>
<gene>
    <name evidence="1" type="ORF">D8I30_10735</name>
</gene>
<evidence type="ECO:0000313" key="1">
    <source>
        <dbReference type="EMBL" id="AYG95602.1"/>
    </source>
</evidence>
<organism evidence="1 2">
    <name type="scientific">Brevundimonas naejangsanensis</name>
    <dbReference type="NCBI Taxonomy" id="588932"/>
    <lineage>
        <taxon>Bacteria</taxon>
        <taxon>Pseudomonadati</taxon>
        <taxon>Pseudomonadota</taxon>
        <taxon>Alphaproteobacteria</taxon>
        <taxon>Caulobacterales</taxon>
        <taxon>Caulobacteraceae</taxon>
        <taxon>Brevundimonas</taxon>
    </lineage>
</organism>
<dbReference type="AlphaFoldDB" id="A0A494RNH6"/>